<evidence type="ECO:0000313" key="2">
    <source>
        <dbReference type="EMBL" id="ETN78679.1"/>
    </source>
</evidence>
<reference evidence="3" key="1">
    <citation type="journal article" date="2014" name="Nat. Genet.">
        <title>Genome of the human hookworm Necator americanus.</title>
        <authorList>
            <person name="Tang Y.T."/>
            <person name="Gao X."/>
            <person name="Rosa B.A."/>
            <person name="Abubucker S."/>
            <person name="Hallsworth-Pepin K."/>
            <person name="Martin J."/>
            <person name="Tyagi R."/>
            <person name="Heizer E."/>
            <person name="Zhang X."/>
            <person name="Bhonagiri-Palsikar V."/>
            <person name="Minx P."/>
            <person name="Warren W.C."/>
            <person name="Wang Q."/>
            <person name="Zhan B."/>
            <person name="Hotez P.J."/>
            <person name="Sternberg P.W."/>
            <person name="Dougall A."/>
            <person name="Gaze S.T."/>
            <person name="Mulvenna J."/>
            <person name="Sotillo J."/>
            <person name="Ranganathan S."/>
            <person name="Rabelo E.M."/>
            <person name="Wilson R.K."/>
            <person name="Felgner P.L."/>
            <person name="Bethony J."/>
            <person name="Hawdon J.M."/>
            <person name="Gasser R.B."/>
            <person name="Loukas A."/>
            <person name="Mitreva M."/>
        </authorList>
    </citation>
    <scope>NUCLEOTIDE SEQUENCE [LARGE SCALE GENOMIC DNA]</scope>
</reference>
<dbReference type="AlphaFoldDB" id="W2TAQ9"/>
<keyword evidence="1" id="KW-0812">Transmembrane</keyword>
<keyword evidence="1" id="KW-1133">Transmembrane helix</keyword>
<sequence length="178" mass="20089">MRITASKVTVSRLNRRRQRTDHDKCIPQQNQLHRYSPPDDGLWTTEQVVYMVITTQLVTVLLLAVLNLCYQRFMSEPRLSDEHRLQIEELVNERVLQAIEKNRSLLQYYGGGSNSWTKRSPLVEEPCSLRDDGCMGFAAECSSSSQMTNSDDSSVEEVAPVEGCSLLSPEVHAITSVA</sequence>
<keyword evidence="3" id="KW-1185">Reference proteome</keyword>
<organism evidence="2 3">
    <name type="scientific">Necator americanus</name>
    <name type="common">Human hookworm</name>
    <dbReference type="NCBI Taxonomy" id="51031"/>
    <lineage>
        <taxon>Eukaryota</taxon>
        <taxon>Metazoa</taxon>
        <taxon>Ecdysozoa</taxon>
        <taxon>Nematoda</taxon>
        <taxon>Chromadorea</taxon>
        <taxon>Rhabditida</taxon>
        <taxon>Rhabditina</taxon>
        <taxon>Rhabditomorpha</taxon>
        <taxon>Strongyloidea</taxon>
        <taxon>Ancylostomatidae</taxon>
        <taxon>Bunostominae</taxon>
        <taxon>Necator</taxon>
    </lineage>
</organism>
<dbReference type="Proteomes" id="UP000053676">
    <property type="component" value="Unassembled WGS sequence"/>
</dbReference>
<keyword evidence="1" id="KW-0472">Membrane</keyword>
<dbReference type="KEGG" id="nai:NECAME_02826"/>
<dbReference type="EMBL" id="KI659793">
    <property type="protein sequence ID" value="ETN78679.1"/>
    <property type="molecule type" value="Genomic_DNA"/>
</dbReference>
<dbReference type="STRING" id="51031.W2TAQ9"/>
<protein>
    <submittedName>
        <fullName evidence="2">Uncharacterized protein</fullName>
    </submittedName>
</protein>
<accession>W2TAQ9</accession>
<evidence type="ECO:0000256" key="1">
    <source>
        <dbReference type="SAM" id="Phobius"/>
    </source>
</evidence>
<feature type="transmembrane region" description="Helical" evidence="1">
    <location>
        <begin position="48"/>
        <end position="70"/>
    </location>
</feature>
<evidence type="ECO:0000313" key="3">
    <source>
        <dbReference type="Proteomes" id="UP000053676"/>
    </source>
</evidence>
<proteinExistence type="predicted"/>
<gene>
    <name evidence="2" type="ORF">NECAME_02826</name>
</gene>
<name>W2TAQ9_NECAM</name>
<dbReference type="OrthoDB" id="266334at2759"/>